<name>A0A7W7Y5J7_9BACT</name>
<protein>
    <recommendedName>
        <fullName evidence="5">NADH-quinone oxidoreductase subunit N</fullName>
        <ecNumber evidence="5">7.1.1.-</ecNumber>
    </recommendedName>
    <alternativeName>
        <fullName evidence="5">NADH dehydrogenase I subunit N</fullName>
    </alternativeName>
    <alternativeName>
        <fullName evidence="5">NDH-1 subunit N</fullName>
    </alternativeName>
</protein>
<gene>
    <name evidence="5" type="primary">nuoN</name>
    <name evidence="8" type="ORF">HNR37_001796</name>
</gene>
<dbReference type="EC" id="7.1.1.-" evidence="5"/>
<feature type="transmembrane region" description="Helical" evidence="5">
    <location>
        <begin position="421"/>
        <end position="441"/>
    </location>
</feature>
<proteinExistence type="inferred from homology"/>
<feature type="transmembrane region" description="Helical" evidence="5">
    <location>
        <begin position="243"/>
        <end position="265"/>
    </location>
</feature>
<organism evidence="8 9">
    <name type="scientific">Desulfurispira natronophila</name>
    <dbReference type="NCBI Taxonomy" id="682562"/>
    <lineage>
        <taxon>Bacteria</taxon>
        <taxon>Pseudomonadati</taxon>
        <taxon>Chrysiogenota</taxon>
        <taxon>Chrysiogenia</taxon>
        <taxon>Chrysiogenales</taxon>
        <taxon>Chrysiogenaceae</taxon>
        <taxon>Desulfurispira</taxon>
    </lineage>
</organism>
<comment type="function">
    <text evidence="5">NDH-1 shuttles electrons from NADH, via FMN and iron-sulfur (Fe-S) centers, to quinones in the respiratory chain. The immediate electron acceptor for the enzyme in this species is believed to be ubiquinone. Couples the redox reaction to proton translocation (for every two electrons transferred, four hydrogen ions are translocated across the cytoplasmic membrane), and thus conserves the redox energy in a proton gradient.</text>
</comment>
<feature type="transmembrane region" description="Helical" evidence="5">
    <location>
        <begin position="36"/>
        <end position="55"/>
    </location>
</feature>
<dbReference type="GO" id="GO:0008137">
    <property type="term" value="F:NADH dehydrogenase (ubiquinone) activity"/>
    <property type="evidence" value="ECO:0007669"/>
    <property type="project" value="InterPro"/>
</dbReference>
<dbReference type="HAMAP" id="MF_00445">
    <property type="entry name" value="NDH1_NuoN_1"/>
    <property type="match status" value="1"/>
</dbReference>
<keyword evidence="3 5" id="KW-1133">Transmembrane helix</keyword>
<keyword evidence="4 5" id="KW-0472">Membrane</keyword>
<comment type="caution">
    <text evidence="8">The sequence shown here is derived from an EMBL/GenBank/DDBJ whole genome shotgun (WGS) entry which is preliminary data.</text>
</comment>
<feature type="transmembrane region" description="Helical" evidence="5">
    <location>
        <begin position="106"/>
        <end position="123"/>
    </location>
</feature>
<evidence type="ECO:0000256" key="1">
    <source>
        <dbReference type="ARBA" id="ARBA00004127"/>
    </source>
</evidence>
<dbReference type="AlphaFoldDB" id="A0A7W7Y5J7"/>
<keyword evidence="5" id="KW-0520">NAD</keyword>
<evidence type="ECO:0000256" key="5">
    <source>
        <dbReference type="HAMAP-Rule" id="MF_00445"/>
    </source>
</evidence>
<feature type="transmembrane region" description="Helical" evidence="5">
    <location>
        <begin position="75"/>
        <end position="94"/>
    </location>
</feature>
<feature type="transmembrane region" description="Helical" evidence="5">
    <location>
        <begin position="462"/>
        <end position="488"/>
    </location>
</feature>
<comment type="catalytic activity">
    <reaction evidence="5">
        <text>a quinone + NADH + 5 H(+)(in) = a quinol + NAD(+) + 4 H(+)(out)</text>
        <dbReference type="Rhea" id="RHEA:57888"/>
        <dbReference type="ChEBI" id="CHEBI:15378"/>
        <dbReference type="ChEBI" id="CHEBI:24646"/>
        <dbReference type="ChEBI" id="CHEBI:57540"/>
        <dbReference type="ChEBI" id="CHEBI:57945"/>
        <dbReference type="ChEBI" id="CHEBI:132124"/>
    </reaction>
</comment>
<feature type="transmembrane region" description="Helical" evidence="5">
    <location>
        <begin position="6"/>
        <end position="29"/>
    </location>
</feature>
<dbReference type="GO" id="GO:0012505">
    <property type="term" value="C:endomembrane system"/>
    <property type="evidence" value="ECO:0007669"/>
    <property type="project" value="UniProtKB-SubCell"/>
</dbReference>
<keyword evidence="5" id="KW-1278">Translocase</keyword>
<comment type="subunit">
    <text evidence="5">NDH-1 is composed of 14 different subunits. Subunits NuoA, H, J, K, L, M, N constitute the membrane sector of the complex.</text>
</comment>
<feature type="transmembrane region" description="Helical" evidence="5">
    <location>
        <begin position="277"/>
        <end position="298"/>
    </location>
</feature>
<feature type="transmembrane region" description="Helical" evidence="5">
    <location>
        <begin position="345"/>
        <end position="365"/>
    </location>
</feature>
<feature type="transmembrane region" description="Helical" evidence="5">
    <location>
        <begin position="129"/>
        <end position="148"/>
    </location>
</feature>
<dbReference type="GO" id="GO:0042773">
    <property type="term" value="P:ATP synthesis coupled electron transport"/>
    <property type="evidence" value="ECO:0007669"/>
    <property type="project" value="InterPro"/>
</dbReference>
<keyword evidence="9" id="KW-1185">Reference proteome</keyword>
<dbReference type="GO" id="GO:0048038">
    <property type="term" value="F:quinone binding"/>
    <property type="evidence" value="ECO:0007669"/>
    <property type="project" value="UniProtKB-KW"/>
</dbReference>
<feature type="transmembrane region" description="Helical" evidence="5">
    <location>
        <begin position="160"/>
        <end position="182"/>
    </location>
</feature>
<dbReference type="GO" id="GO:0005886">
    <property type="term" value="C:plasma membrane"/>
    <property type="evidence" value="ECO:0007669"/>
    <property type="project" value="UniProtKB-SubCell"/>
</dbReference>
<evidence type="ECO:0000313" key="9">
    <source>
        <dbReference type="Proteomes" id="UP000528322"/>
    </source>
</evidence>
<evidence type="ECO:0000256" key="6">
    <source>
        <dbReference type="RuleBase" id="RU000320"/>
    </source>
</evidence>
<comment type="similarity">
    <text evidence="5">Belongs to the complex I subunit 2 family.</text>
</comment>
<feature type="transmembrane region" description="Helical" evidence="5">
    <location>
        <begin position="305"/>
        <end position="325"/>
    </location>
</feature>
<evidence type="ECO:0000256" key="2">
    <source>
        <dbReference type="ARBA" id="ARBA00022692"/>
    </source>
</evidence>
<feature type="domain" description="NADH:quinone oxidoreductase/Mrp antiporter transmembrane" evidence="7">
    <location>
        <begin position="123"/>
        <end position="434"/>
    </location>
</feature>
<dbReference type="InterPro" id="IPR010096">
    <property type="entry name" value="NADH-Q_OxRdtase_suN/2"/>
</dbReference>
<dbReference type="NCBIfam" id="TIGR01770">
    <property type="entry name" value="NDH_I_N"/>
    <property type="match status" value="1"/>
</dbReference>
<feature type="transmembrane region" description="Helical" evidence="5">
    <location>
        <begin position="386"/>
        <end position="409"/>
    </location>
</feature>
<evidence type="ECO:0000259" key="7">
    <source>
        <dbReference type="Pfam" id="PF00361"/>
    </source>
</evidence>
<dbReference type="EMBL" id="JACHID010000011">
    <property type="protein sequence ID" value="MBB5022459.1"/>
    <property type="molecule type" value="Genomic_DNA"/>
</dbReference>
<keyword evidence="2 5" id="KW-0812">Transmembrane</keyword>
<keyword evidence="5" id="KW-0874">Quinone</keyword>
<evidence type="ECO:0000256" key="3">
    <source>
        <dbReference type="ARBA" id="ARBA00022989"/>
    </source>
</evidence>
<dbReference type="PANTHER" id="PTHR22773">
    <property type="entry name" value="NADH DEHYDROGENASE"/>
    <property type="match status" value="1"/>
</dbReference>
<dbReference type="GO" id="GO:0050136">
    <property type="term" value="F:NADH dehydrogenase (quinone) (non-electrogenic) activity"/>
    <property type="evidence" value="ECO:0007669"/>
    <property type="project" value="UniProtKB-UniRule"/>
</dbReference>
<keyword evidence="5" id="KW-0813">Transport</keyword>
<reference evidence="8 9" key="1">
    <citation type="submission" date="2020-08" db="EMBL/GenBank/DDBJ databases">
        <title>Genomic Encyclopedia of Type Strains, Phase IV (KMG-IV): sequencing the most valuable type-strain genomes for metagenomic binning, comparative biology and taxonomic classification.</title>
        <authorList>
            <person name="Goeker M."/>
        </authorList>
    </citation>
    <scope>NUCLEOTIDE SEQUENCE [LARGE SCALE GENOMIC DNA]</scope>
    <source>
        <strain evidence="8 9">DSM 22071</strain>
    </source>
</reference>
<evidence type="ECO:0000313" key="8">
    <source>
        <dbReference type="EMBL" id="MBB5022459.1"/>
    </source>
</evidence>
<dbReference type="Pfam" id="PF00361">
    <property type="entry name" value="Proton_antipo_M"/>
    <property type="match status" value="1"/>
</dbReference>
<keyword evidence="5" id="KW-1003">Cell membrane</keyword>
<dbReference type="InterPro" id="IPR001750">
    <property type="entry name" value="ND/Mrp_TM"/>
</dbReference>
<accession>A0A7W7Y5J7</accession>
<dbReference type="Proteomes" id="UP000528322">
    <property type="component" value="Unassembled WGS sequence"/>
</dbReference>
<feature type="transmembrane region" description="Helical" evidence="5">
    <location>
        <begin position="202"/>
        <end position="222"/>
    </location>
</feature>
<dbReference type="RefSeq" id="WP_183733000.1">
    <property type="nucleotide sequence ID" value="NZ_JACHID010000011.1"/>
</dbReference>
<keyword evidence="5" id="KW-0830">Ubiquinone</keyword>
<sequence>MHEKDLIMIFPELLLIAAIFIATVADLFIRKENKSAVGYMVLLGMIGAMAALIGIKDYSTTFTYAGTFEHTGYSWWFRIMILAGGILTIMMSFVYAQERQSKPGEFFYLIAIATLGGMVMAGSGNMITVFLGLEMLSITSYVLVGMQREKAFAAEASFKYMLYGAVSSAVMLFGFAIIFGMTGTLDLAEAGAQLGGLLQGDASPAATMAMIMVLGGLGYKLAVVPFHQWCPDVYHGASYPVTAFLSVVSKIAGFAIIIRLVDYVFMGSGLEALAAQWALAFAVIAAASMILGNVAALPQTNVKRLLAYSSISHGGYVLLGIVAFMSLREAAPSNIAFLDGATSAVYYLFGYLFMNIGAFAGLMHFSRMAGSSEIKDIAGLAKKSPAVAFVTASCLVSLAGLPPFIGFLAKFYLFGAAVQSGYLWLALVGLVMSIVSLYYYAKVIKALYFDEQTVTDINTTPSGAGVTSTLAFSFAGILVSMFLAAPLIEIIRWSMERL</sequence>
<evidence type="ECO:0000256" key="4">
    <source>
        <dbReference type="ARBA" id="ARBA00023136"/>
    </source>
</evidence>
<comment type="subcellular location">
    <subcellularLocation>
        <location evidence="5">Cell membrane</location>
        <topology evidence="5">Multi-pass membrane protein</topology>
    </subcellularLocation>
    <subcellularLocation>
        <location evidence="1">Endomembrane system</location>
        <topology evidence="1">Multi-pass membrane protein</topology>
    </subcellularLocation>
    <subcellularLocation>
        <location evidence="6">Membrane</location>
        <topology evidence="6">Multi-pass membrane protein</topology>
    </subcellularLocation>
</comment>